<name>A0ABP8MPD3_9BACT</name>
<comment type="subcellular location">
    <subcellularLocation>
        <location evidence="1">Cell membrane</location>
        <topology evidence="1">Multi-pass membrane protein</topology>
    </subcellularLocation>
</comment>
<evidence type="ECO:0000256" key="9">
    <source>
        <dbReference type="SAM" id="Phobius"/>
    </source>
</evidence>
<feature type="compositionally biased region" description="Low complexity" evidence="8">
    <location>
        <begin position="461"/>
        <end position="472"/>
    </location>
</feature>
<evidence type="ECO:0000313" key="11">
    <source>
        <dbReference type="Proteomes" id="UP001500840"/>
    </source>
</evidence>
<feature type="transmembrane region" description="Helical" evidence="9">
    <location>
        <begin position="298"/>
        <end position="315"/>
    </location>
</feature>
<feature type="transmembrane region" description="Helical" evidence="9">
    <location>
        <begin position="335"/>
        <end position="361"/>
    </location>
</feature>
<keyword evidence="7 9" id="KW-0472">Membrane</keyword>
<reference evidence="11" key="1">
    <citation type="journal article" date="2019" name="Int. J. Syst. Evol. Microbiol.">
        <title>The Global Catalogue of Microorganisms (GCM) 10K type strain sequencing project: providing services to taxonomists for standard genome sequencing and annotation.</title>
        <authorList>
            <consortium name="The Broad Institute Genomics Platform"/>
            <consortium name="The Broad Institute Genome Sequencing Center for Infectious Disease"/>
            <person name="Wu L."/>
            <person name="Ma J."/>
        </authorList>
    </citation>
    <scope>NUCLEOTIDE SEQUENCE [LARGE SCALE GENOMIC DNA]</scope>
    <source>
        <strain evidence="11">JCM 17759</strain>
    </source>
</reference>
<dbReference type="SUPFAM" id="SSF52242">
    <property type="entry name" value="Cobalamin (vitamin B12)-binding domain"/>
    <property type="match status" value="1"/>
</dbReference>
<keyword evidence="4" id="KW-1003">Cell membrane</keyword>
<dbReference type="EMBL" id="BAABGA010000031">
    <property type="protein sequence ID" value="GAA4453843.1"/>
    <property type="molecule type" value="Genomic_DNA"/>
</dbReference>
<accession>A0ABP8MPD3</accession>
<evidence type="ECO:0000256" key="2">
    <source>
        <dbReference type="ARBA" id="ARBA00009773"/>
    </source>
</evidence>
<proteinExistence type="inferred from homology"/>
<comment type="caution">
    <text evidence="10">The sequence shown here is derived from an EMBL/GenBank/DDBJ whole genome shotgun (WGS) entry which is preliminary data.</text>
</comment>
<feature type="region of interest" description="Disordered" evidence="8">
    <location>
        <begin position="627"/>
        <end position="653"/>
    </location>
</feature>
<dbReference type="Pfam" id="PF01594">
    <property type="entry name" value="AI-2E_transport"/>
    <property type="match status" value="1"/>
</dbReference>
<feature type="transmembrane region" description="Helical" evidence="9">
    <location>
        <begin position="36"/>
        <end position="56"/>
    </location>
</feature>
<evidence type="ECO:0000256" key="4">
    <source>
        <dbReference type="ARBA" id="ARBA00022475"/>
    </source>
</evidence>
<evidence type="ECO:0000256" key="6">
    <source>
        <dbReference type="ARBA" id="ARBA00022989"/>
    </source>
</evidence>
<keyword evidence="6 9" id="KW-1133">Transmembrane helix</keyword>
<comment type="similarity">
    <text evidence="2">Belongs to the autoinducer-2 exporter (AI-2E) (TC 2.A.86) family.</text>
</comment>
<sequence length="653" mass="71628">MTNQRDRESATGRVFFSLGTVLMVLALLYFGKPVLVPIALSVLLAFILTPLVVVLEKWKLGRLAAVLLASGLAFAIIGLATWALVSQVQTLAADLPNHQHEIKTKLEAFQLREDSTVSRLSNMFNELFPQQGAVAELGSSDDEVAVVEEITAPPPQIVVASEPESPFTAATEMLLPIVEPIANAALVIVLVMFLLLRREDIRYRLISLMGDAALTGTTRLMRDTAERVSKYLLNLLLVNAGFGLWFGVGLYLMDVPYAPLWGFLTLCFRFIPFLGSPASVLFPLLVSVATSTGWTQPIAVLVFFTVSELVTGNVIEPVLFGKTTGLTPIALLVAALFWAWVWGPVGLLLSTPLTVCLVVLGQHLPHLRSLKVLLAEQPVLDARLQFFQRLLAQDFTEGRRVYKQYANEFGQERAFDEVLIPALSWTRIERGKDSISAAEEQFIWKATRESFALDESEQADATESAAAKDAQQVSSEDRGDDSVTGCDESALCTPPRRRLFGHPIHHESEEIALAMLSRLIDGECEVDLSTTKELPSKVVGKISESQPDIVVLSVLPPGGLPQLKYMCNEIRASQPSVPIVVTYLGKIKDYDELLVRVREAGASYLTTSLAQTKHQIDVLLKEMNQATVNNTTPDPPKSFDPPNSSIEEASHVS</sequence>
<evidence type="ECO:0000256" key="1">
    <source>
        <dbReference type="ARBA" id="ARBA00004651"/>
    </source>
</evidence>
<feature type="region of interest" description="Disordered" evidence="8">
    <location>
        <begin position="455"/>
        <end position="489"/>
    </location>
</feature>
<keyword evidence="11" id="KW-1185">Reference proteome</keyword>
<feature type="transmembrane region" description="Helical" evidence="9">
    <location>
        <begin position="173"/>
        <end position="196"/>
    </location>
</feature>
<evidence type="ECO:0000313" key="10">
    <source>
        <dbReference type="EMBL" id="GAA4453843.1"/>
    </source>
</evidence>
<dbReference type="InterPro" id="IPR002549">
    <property type="entry name" value="AI-2E-like"/>
</dbReference>
<feature type="transmembrane region" description="Helical" evidence="9">
    <location>
        <begin position="12"/>
        <end position="30"/>
    </location>
</feature>
<feature type="transmembrane region" description="Helical" evidence="9">
    <location>
        <begin position="63"/>
        <end position="85"/>
    </location>
</feature>
<dbReference type="Proteomes" id="UP001500840">
    <property type="component" value="Unassembled WGS sequence"/>
</dbReference>
<evidence type="ECO:0000256" key="5">
    <source>
        <dbReference type="ARBA" id="ARBA00022692"/>
    </source>
</evidence>
<protein>
    <submittedName>
        <fullName evidence="10">AI-2E family transporter</fullName>
    </submittedName>
</protein>
<feature type="transmembrane region" description="Helical" evidence="9">
    <location>
        <begin position="231"/>
        <end position="253"/>
    </location>
</feature>
<keyword evidence="5 9" id="KW-0812">Transmembrane</keyword>
<gene>
    <name evidence="10" type="ORF">GCM10023156_25370</name>
</gene>
<dbReference type="PANTHER" id="PTHR21716:SF53">
    <property type="entry name" value="PERMEASE PERM-RELATED"/>
    <property type="match status" value="1"/>
</dbReference>
<dbReference type="InterPro" id="IPR036724">
    <property type="entry name" value="Cobalamin-bd_sf"/>
</dbReference>
<feature type="transmembrane region" description="Helical" evidence="9">
    <location>
        <begin position="259"/>
        <end position="286"/>
    </location>
</feature>
<evidence type="ECO:0000256" key="8">
    <source>
        <dbReference type="SAM" id="MobiDB-lite"/>
    </source>
</evidence>
<dbReference type="PANTHER" id="PTHR21716">
    <property type="entry name" value="TRANSMEMBRANE PROTEIN"/>
    <property type="match status" value="1"/>
</dbReference>
<organism evidence="10 11">
    <name type="scientific">Novipirellula rosea</name>
    <dbReference type="NCBI Taxonomy" id="1031540"/>
    <lineage>
        <taxon>Bacteria</taxon>
        <taxon>Pseudomonadati</taxon>
        <taxon>Planctomycetota</taxon>
        <taxon>Planctomycetia</taxon>
        <taxon>Pirellulales</taxon>
        <taxon>Pirellulaceae</taxon>
        <taxon>Novipirellula</taxon>
    </lineage>
</organism>
<keyword evidence="3" id="KW-0813">Transport</keyword>
<evidence type="ECO:0000256" key="3">
    <source>
        <dbReference type="ARBA" id="ARBA00022448"/>
    </source>
</evidence>
<evidence type="ECO:0000256" key="7">
    <source>
        <dbReference type="ARBA" id="ARBA00023136"/>
    </source>
</evidence>